<dbReference type="InterPro" id="IPR036390">
    <property type="entry name" value="WH_DNA-bd_sf"/>
</dbReference>
<evidence type="ECO:0000313" key="3">
    <source>
        <dbReference type="EMBL" id="MBB6690552.1"/>
    </source>
</evidence>
<evidence type="ECO:0000259" key="1">
    <source>
        <dbReference type="Pfam" id="PF08279"/>
    </source>
</evidence>
<sequence>MSKATNMLSILWLLRSGRRMTAQQLADELEIHIRTVYRCIDSLCASGVPVIADSGPNGGYRILDRFAESPLLFDMEEQQALVQAAAFAREAGYPYREALDRAIDKLKRYTNEEQLDRIMRHEEGFSVIHPPVEEPQLELLKTLEAAVAQGRSVEMEYDKGRGGPPSKRVFDPYGIVHWKGAYYVVGYCGLRGELRSFRTDRIVRLAETERRFERPEGFSAKDHLMRELLPDSLDAESLAVVRIRSSEQVLDMLGQHWLFGHAVIERKEGEAAYRIGEPSLHTYVPYFLLPYGKALTIVEPDSLIERIAAIGEELARHYRSMIAPQRETDSNPSKG</sequence>
<dbReference type="PANTHER" id="PTHR34580">
    <property type="match status" value="1"/>
</dbReference>
<dbReference type="InterPro" id="IPR036388">
    <property type="entry name" value="WH-like_DNA-bd_sf"/>
</dbReference>
<dbReference type="AlphaFoldDB" id="A0A841TUE9"/>
<comment type="caution">
    <text evidence="3">The sequence shown here is derived from an EMBL/GenBank/DDBJ whole genome shotgun (WGS) entry which is preliminary data.</text>
</comment>
<dbReference type="PANTHER" id="PTHR34580:SF3">
    <property type="entry name" value="PROTEIN PAFB"/>
    <property type="match status" value="1"/>
</dbReference>
<dbReference type="Proteomes" id="UP000553776">
    <property type="component" value="Unassembled WGS sequence"/>
</dbReference>
<protein>
    <submittedName>
        <fullName evidence="3">YafY family transcriptional regulator</fullName>
    </submittedName>
</protein>
<evidence type="ECO:0000259" key="2">
    <source>
        <dbReference type="Pfam" id="PF13280"/>
    </source>
</evidence>
<dbReference type="Gene3D" id="1.10.10.10">
    <property type="entry name" value="Winged helix-like DNA-binding domain superfamily/Winged helix DNA-binding domain"/>
    <property type="match status" value="1"/>
</dbReference>
<dbReference type="Pfam" id="PF13280">
    <property type="entry name" value="WYL"/>
    <property type="match status" value="1"/>
</dbReference>
<keyword evidence="4" id="KW-1185">Reference proteome</keyword>
<dbReference type="InterPro" id="IPR013196">
    <property type="entry name" value="HTH_11"/>
</dbReference>
<organism evidence="3 4">
    <name type="scientific">Cohnella xylanilytica</name>
    <dbReference type="NCBI Taxonomy" id="557555"/>
    <lineage>
        <taxon>Bacteria</taxon>
        <taxon>Bacillati</taxon>
        <taxon>Bacillota</taxon>
        <taxon>Bacilli</taxon>
        <taxon>Bacillales</taxon>
        <taxon>Paenibacillaceae</taxon>
        <taxon>Cohnella</taxon>
    </lineage>
</organism>
<dbReference type="RefSeq" id="WP_185134583.1">
    <property type="nucleotide sequence ID" value="NZ_JACJVR010000012.1"/>
</dbReference>
<dbReference type="SUPFAM" id="SSF46785">
    <property type="entry name" value="Winged helix' DNA-binding domain"/>
    <property type="match status" value="1"/>
</dbReference>
<reference evidence="3 4" key="1">
    <citation type="submission" date="2020-08" db="EMBL/GenBank/DDBJ databases">
        <title>Cohnella phylogeny.</title>
        <authorList>
            <person name="Dunlap C."/>
        </authorList>
    </citation>
    <scope>NUCLEOTIDE SEQUENCE [LARGE SCALE GENOMIC DNA]</scope>
    <source>
        <strain evidence="3 4">DSM 25239</strain>
    </source>
</reference>
<feature type="domain" description="Helix-turn-helix type 11" evidence="1">
    <location>
        <begin position="8"/>
        <end position="61"/>
    </location>
</feature>
<dbReference type="PROSITE" id="PS52050">
    <property type="entry name" value="WYL"/>
    <property type="match status" value="1"/>
</dbReference>
<name>A0A841TUE9_9BACL</name>
<dbReference type="InterPro" id="IPR051534">
    <property type="entry name" value="CBASS_pafABC_assoc_protein"/>
</dbReference>
<gene>
    <name evidence="3" type="ORF">H7B90_03965</name>
</gene>
<dbReference type="Pfam" id="PF08279">
    <property type="entry name" value="HTH_11"/>
    <property type="match status" value="1"/>
</dbReference>
<dbReference type="EMBL" id="JACJVR010000012">
    <property type="protein sequence ID" value="MBB6690552.1"/>
    <property type="molecule type" value="Genomic_DNA"/>
</dbReference>
<evidence type="ECO:0000313" key="4">
    <source>
        <dbReference type="Proteomes" id="UP000553776"/>
    </source>
</evidence>
<dbReference type="InterPro" id="IPR026881">
    <property type="entry name" value="WYL_dom"/>
</dbReference>
<feature type="domain" description="WYL" evidence="2">
    <location>
        <begin position="138"/>
        <end position="205"/>
    </location>
</feature>
<accession>A0A841TUE9</accession>
<proteinExistence type="predicted"/>